<dbReference type="EMBL" id="CP139960">
    <property type="protein sequence ID" value="WQD37745.1"/>
    <property type="molecule type" value="Genomic_DNA"/>
</dbReference>
<feature type="domain" description="Amidohydrolase-related" evidence="2">
    <location>
        <begin position="122"/>
        <end position="284"/>
    </location>
</feature>
<reference evidence="3 4" key="1">
    <citation type="submission" date="2023-12" db="EMBL/GenBank/DDBJ databases">
        <title>Genome sequencing and assembly of bacterial species from a model synthetic community.</title>
        <authorList>
            <person name="Hogle S.L."/>
        </authorList>
    </citation>
    <scope>NUCLEOTIDE SEQUENCE [LARGE SCALE GENOMIC DNA]</scope>
    <source>
        <strain evidence="3 4">HAMBI_3031</strain>
    </source>
</reference>
<keyword evidence="4" id="KW-1185">Reference proteome</keyword>
<proteinExistence type="predicted"/>
<accession>A0ABZ0W399</accession>
<dbReference type="PANTHER" id="PTHR21240:SF28">
    <property type="entry name" value="ISO-OROTATE DECARBOXYLASE (EUROFUNG)"/>
    <property type="match status" value="1"/>
</dbReference>
<dbReference type="Proteomes" id="UP001325680">
    <property type="component" value="Chromosome"/>
</dbReference>
<dbReference type="SUPFAM" id="SSF51556">
    <property type="entry name" value="Metallo-dependent hydrolases"/>
    <property type="match status" value="1"/>
</dbReference>
<dbReference type="InterPro" id="IPR032465">
    <property type="entry name" value="ACMSD"/>
</dbReference>
<evidence type="ECO:0000256" key="1">
    <source>
        <dbReference type="ARBA" id="ARBA00023239"/>
    </source>
</evidence>
<dbReference type="InterPro" id="IPR032466">
    <property type="entry name" value="Metal_Hydrolase"/>
</dbReference>
<sequence length="286" mass="31874">MRYLFFLFFILTLTVIGCGENNYRQRVFDVHLHGSPAPGKQLADLFGSGVRTVAVSTSWREQQTYQSSSQLKVLHGLMVPCPNGKVPYSGQNCFEDGKEWPEPGWVEEQVKEGKIDFIGEVLTQYQGISLSDTLMYPYYAIAEKYSLPVGVHTGSAGPDHGCPGFKEEMGNPVLLVKVLQRFPKLHVWLMHGGGPFVAECINMMKAYPRLYADISVLNNPDITPATDFGNIMKSFIAAGLEDRLLFGSDNAAIPTVIASVHKLAFLSENQKRKIFFENASVLFRNK</sequence>
<evidence type="ECO:0000259" key="2">
    <source>
        <dbReference type="Pfam" id="PF04909"/>
    </source>
</evidence>
<dbReference type="RefSeq" id="WP_114790953.1">
    <property type="nucleotide sequence ID" value="NZ_CP139960.1"/>
</dbReference>
<organism evidence="3 4">
    <name type="scientific">Niabella yanshanensis</name>
    <dbReference type="NCBI Taxonomy" id="577386"/>
    <lineage>
        <taxon>Bacteria</taxon>
        <taxon>Pseudomonadati</taxon>
        <taxon>Bacteroidota</taxon>
        <taxon>Chitinophagia</taxon>
        <taxon>Chitinophagales</taxon>
        <taxon>Chitinophagaceae</taxon>
        <taxon>Niabella</taxon>
    </lineage>
</organism>
<evidence type="ECO:0000313" key="4">
    <source>
        <dbReference type="Proteomes" id="UP001325680"/>
    </source>
</evidence>
<dbReference type="InterPro" id="IPR006680">
    <property type="entry name" value="Amidohydro-rel"/>
</dbReference>
<dbReference type="PANTHER" id="PTHR21240">
    <property type="entry name" value="2-AMINO-3-CARBOXYLMUCONATE-6-SEMIALDEHYDE DECARBOXYLASE"/>
    <property type="match status" value="1"/>
</dbReference>
<dbReference type="Pfam" id="PF04909">
    <property type="entry name" value="Amidohydro_2"/>
    <property type="match status" value="1"/>
</dbReference>
<dbReference type="PROSITE" id="PS51257">
    <property type="entry name" value="PROKAR_LIPOPROTEIN"/>
    <property type="match status" value="1"/>
</dbReference>
<protein>
    <submittedName>
        <fullName evidence="3">Amidohydrolase family protein</fullName>
    </submittedName>
</protein>
<keyword evidence="1" id="KW-0456">Lyase</keyword>
<name>A0ABZ0W399_9BACT</name>
<evidence type="ECO:0000313" key="3">
    <source>
        <dbReference type="EMBL" id="WQD37745.1"/>
    </source>
</evidence>
<gene>
    <name evidence="3" type="ORF">U0035_18930</name>
</gene>
<dbReference type="Gene3D" id="3.20.20.140">
    <property type="entry name" value="Metal-dependent hydrolases"/>
    <property type="match status" value="1"/>
</dbReference>